<dbReference type="PIRSF" id="PIRSF006288">
    <property type="entry name" value="PII_uridyltransf"/>
    <property type="match status" value="1"/>
</dbReference>
<evidence type="ECO:0000256" key="1">
    <source>
        <dbReference type="ARBA" id="ARBA00022679"/>
    </source>
</evidence>
<comment type="caution">
    <text evidence="11">The sequence shown here is derived from an EMBL/GenBank/DDBJ whole genome shotgun (WGS) entry which is preliminary data.</text>
</comment>
<dbReference type="EMBL" id="JASAYJ010000010">
    <property type="protein sequence ID" value="MDP8187322.1"/>
    <property type="molecule type" value="Genomic_DNA"/>
</dbReference>
<dbReference type="PROSITE" id="PS51831">
    <property type="entry name" value="HD"/>
    <property type="match status" value="1"/>
</dbReference>
<evidence type="ECO:0000256" key="8">
    <source>
        <dbReference type="HAMAP-Rule" id="MF_00277"/>
    </source>
</evidence>
<evidence type="ECO:0000259" key="10">
    <source>
        <dbReference type="PROSITE" id="PS51831"/>
    </source>
</evidence>
<gene>
    <name evidence="8 11" type="primary">glnD</name>
    <name evidence="11" type="ORF">QJU78_05990</name>
</gene>
<dbReference type="PANTHER" id="PTHR47320:SF1">
    <property type="entry name" value="BIFUNCTIONAL URIDYLYLTRANSFERASE_URIDYLYL-REMOVING ENZYME"/>
    <property type="match status" value="1"/>
</dbReference>
<dbReference type="HAMAP" id="MF_00277">
    <property type="entry name" value="PII_uridylyl_transf"/>
    <property type="match status" value="1"/>
</dbReference>
<dbReference type="GO" id="GO:0008773">
    <property type="term" value="F:[protein-PII] uridylyltransferase activity"/>
    <property type="evidence" value="ECO:0007669"/>
    <property type="project" value="UniProtKB-UniRule"/>
</dbReference>
<protein>
    <recommendedName>
        <fullName evidence="8">Bifunctional uridylyltransferase/uridylyl-removing enzyme</fullName>
        <shortName evidence="8">UTase/UR</shortName>
    </recommendedName>
    <alternativeName>
        <fullName evidence="8">Bifunctional [protein-PII] modification enzyme</fullName>
    </alternativeName>
    <alternativeName>
        <fullName evidence="8">Bifunctional nitrogen sensor protein</fullName>
    </alternativeName>
    <domain>
        <recommendedName>
            <fullName evidence="8">[Protein-PII] uridylyltransferase</fullName>
            <shortName evidence="8">PII uridylyltransferase</shortName>
            <shortName evidence="8">UTase</shortName>
            <ecNumber evidence="8">2.7.7.59</ecNumber>
        </recommendedName>
    </domain>
    <domain>
        <recommendedName>
            <fullName evidence="8">[Protein-PII]-UMP uridylyl-removing enzyme</fullName>
            <shortName evidence="8">UR</shortName>
            <ecNumber evidence="8">3.1.4.-</ecNumber>
        </recommendedName>
    </domain>
</protein>
<dbReference type="Gene3D" id="1.10.3210.10">
    <property type="entry name" value="Hypothetical protein af1432"/>
    <property type="match status" value="1"/>
</dbReference>
<dbReference type="EC" id="3.1.4.-" evidence="8"/>
<dbReference type="GO" id="GO:0006808">
    <property type="term" value="P:regulation of nitrogen utilization"/>
    <property type="evidence" value="ECO:0007669"/>
    <property type="project" value="UniProtKB-UniRule"/>
</dbReference>
<dbReference type="AlphaFoldDB" id="A0AAW8CN95"/>
<keyword evidence="4 8" id="KW-0378">Hydrolase</keyword>
<feature type="domain" description="ACT" evidence="9">
    <location>
        <begin position="785"/>
        <end position="853"/>
    </location>
</feature>
<dbReference type="InterPro" id="IPR002912">
    <property type="entry name" value="ACT_dom"/>
</dbReference>
<dbReference type="RefSeq" id="WP_211597965.1">
    <property type="nucleotide sequence ID" value="NZ_JAGRQI010000010.1"/>
</dbReference>
<comment type="activity regulation">
    <text evidence="8">Uridylyltransferase (UTase) activity is inhibited by glutamine, while glutamine activates uridylyl-removing (UR) activity.</text>
</comment>
<dbReference type="SUPFAM" id="SSF55021">
    <property type="entry name" value="ACT-like"/>
    <property type="match status" value="2"/>
</dbReference>
<dbReference type="NCBIfam" id="NF002487">
    <property type="entry name" value="PRK01759.1"/>
    <property type="match status" value="1"/>
</dbReference>
<evidence type="ECO:0000256" key="5">
    <source>
        <dbReference type="ARBA" id="ARBA00022842"/>
    </source>
</evidence>
<accession>A0AAW8CN95</accession>
<dbReference type="Pfam" id="PF01966">
    <property type="entry name" value="HD"/>
    <property type="match status" value="1"/>
</dbReference>
<dbReference type="InterPro" id="IPR013546">
    <property type="entry name" value="PII_UdlTrfase/GS_AdlTrfase"/>
</dbReference>
<comment type="catalytic activity">
    <reaction evidence="8">
        <text>[protein-PII]-uridylyl-L-tyrosine + H2O = [protein-PII]-L-tyrosine + UMP + H(+)</text>
        <dbReference type="Rhea" id="RHEA:48600"/>
        <dbReference type="Rhea" id="RHEA-COMP:12147"/>
        <dbReference type="Rhea" id="RHEA-COMP:12148"/>
        <dbReference type="ChEBI" id="CHEBI:15377"/>
        <dbReference type="ChEBI" id="CHEBI:15378"/>
        <dbReference type="ChEBI" id="CHEBI:46858"/>
        <dbReference type="ChEBI" id="CHEBI:57865"/>
        <dbReference type="ChEBI" id="CHEBI:90602"/>
    </reaction>
</comment>
<comment type="cofactor">
    <cofactor evidence="8">
        <name>Mg(2+)</name>
        <dbReference type="ChEBI" id="CHEBI:18420"/>
    </cofactor>
</comment>
<dbReference type="PANTHER" id="PTHR47320">
    <property type="entry name" value="BIFUNCTIONAL URIDYLYLTRANSFERASE/URIDYLYL-REMOVING ENZYME"/>
    <property type="match status" value="1"/>
</dbReference>
<evidence type="ECO:0000259" key="9">
    <source>
        <dbReference type="PROSITE" id="PS51671"/>
    </source>
</evidence>
<organism evidence="11 12">
    <name type="scientific">Pasteurella atlantica</name>
    <dbReference type="NCBI Taxonomy" id="2827233"/>
    <lineage>
        <taxon>Bacteria</taxon>
        <taxon>Pseudomonadati</taxon>
        <taxon>Pseudomonadota</taxon>
        <taxon>Gammaproteobacteria</taxon>
        <taxon>Pasteurellales</taxon>
        <taxon>Pasteurellaceae</taxon>
        <taxon>Pasteurella</taxon>
    </lineage>
</organism>
<keyword evidence="6 8" id="KW-0511">Multifunctional enzyme</keyword>
<comment type="caution">
    <text evidence="8">Lacks conserved residue(s) required for the propagation of feature annotation.</text>
</comment>
<evidence type="ECO:0000256" key="3">
    <source>
        <dbReference type="ARBA" id="ARBA00022737"/>
    </source>
</evidence>
<keyword evidence="3" id="KW-0677">Repeat</keyword>
<comment type="domain">
    <text evidence="8">Has four distinct domains: an N-terminal nucleotidyltransferase (NT) domain responsible for UTase activity, a central HD domain that encodes UR activity, and two C-terminal ACT domains that seem to have a role in glutamine sensing.</text>
</comment>
<feature type="domain" description="HD" evidence="10">
    <location>
        <begin position="438"/>
        <end position="559"/>
    </location>
</feature>
<dbReference type="PROSITE" id="PS51671">
    <property type="entry name" value="ACT"/>
    <property type="match status" value="2"/>
</dbReference>
<proteinExistence type="inferred from homology"/>
<dbReference type="CDD" id="cd04900">
    <property type="entry name" value="ACT_UUR-like_1"/>
    <property type="match status" value="1"/>
</dbReference>
<evidence type="ECO:0000313" key="12">
    <source>
        <dbReference type="Proteomes" id="UP001230466"/>
    </source>
</evidence>
<dbReference type="GO" id="GO:0008893">
    <property type="term" value="F:guanosine-3',5'-bis(diphosphate) 3'-diphosphatase activity"/>
    <property type="evidence" value="ECO:0007669"/>
    <property type="project" value="UniProtKB-EC"/>
</dbReference>
<dbReference type="InterPro" id="IPR006674">
    <property type="entry name" value="HD_domain"/>
</dbReference>
<evidence type="ECO:0000256" key="6">
    <source>
        <dbReference type="ARBA" id="ARBA00023268"/>
    </source>
</evidence>
<dbReference type="GO" id="GO:0008081">
    <property type="term" value="F:phosphoric diester hydrolase activity"/>
    <property type="evidence" value="ECO:0007669"/>
    <property type="project" value="UniProtKB-UniRule"/>
</dbReference>
<dbReference type="InterPro" id="IPR003607">
    <property type="entry name" value="HD/PDEase_dom"/>
</dbReference>
<dbReference type="InterPro" id="IPR002934">
    <property type="entry name" value="Polymerase_NTP_transf_dom"/>
</dbReference>
<dbReference type="SUPFAM" id="SSF81301">
    <property type="entry name" value="Nucleotidyltransferase"/>
    <property type="match status" value="1"/>
</dbReference>
<comment type="similarity">
    <text evidence="8">Belongs to the GlnD family.</text>
</comment>
<dbReference type="CDD" id="cd05401">
    <property type="entry name" value="NT_GlnE_GlnD_like"/>
    <property type="match status" value="1"/>
</dbReference>
<keyword evidence="1 8" id="KW-0808">Transferase</keyword>
<feature type="domain" description="ACT" evidence="9">
    <location>
        <begin position="680"/>
        <end position="760"/>
    </location>
</feature>
<dbReference type="SUPFAM" id="SSF109604">
    <property type="entry name" value="HD-domain/PDEase-like"/>
    <property type="match status" value="1"/>
</dbReference>
<keyword evidence="2 8" id="KW-0548">Nucleotidyltransferase</keyword>
<dbReference type="EC" id="2.7.7.59" evidence="8"/>
<comment type="function">
    <text evidence="8">Modifies, by uridylylation and deuridylylation, the PII regulatory proteins (GlnB and homologs), in response to the nitrogen status of the cell that GlnD senses through the glutamine level. Under low glutamine levels, catalyzes the conversion of the PII proteins and UTP to PII-UMP and PPi, while under higher glutamine levels, GlnD hydrolyzes PII-UMP to PII and UMP (deuridylylation). Thus, controls uridylylation state and activity of the PII proteins, and plays an important role in the regulation of nitrogen metabolism.</text>
</comment>
<comment type="catalytic activity">
    <reaction evidence="7">
        <text>guanosine 3',5'-bis(diphosphate) + H2O = GDP + diphosphate + H(+)</text>
        <dbReference type="Rhea" id="RHEA:14253"/>
        <dbReference type="ChEBI" id="CHEBI:15377"/>
        <dbReference type="ChEBI" id="CHEBI:15378"/>
        <dbReference type="ChEBI" id="CHEBI:33019"/>
        <dbReference type="ChEBI" id="CHEBI:58189"/>
        <dbReference type="ChEBI" id="CHEBI:77828"/>
        <dbReference type="EC" id="3.1.7.2"/>
    </reaction>
</comment>
<dbReference type="Proteomes" id="UP001230466">
    <property type="component" value="Unassembled WGS sequence"/>
</dbReference>
<dbReference type="Pfam" id="PF01909">
    <property type="entry name" value="NTP_transf_2"/>
    <property type="match status" value="1"/>
</dbReference>
<dbReference type="InterPro" id="IPR010043">
    <property type="entry name" value="UTase/UR"/>
</dbReference>
<feature type="region of interest" description="Uridylyltransferase" evidence="8">
    <location>
        <begin position="1"/>
        <end position="319"/>
    </location>
</feature>
<dbReference type="SUPFAM" id="SSF81593">
    <property type="entry name" value="Nucleotidyltransferase substrate binding subunit/domain"/>
    <property type="match status" value="1"/>
</dbReference>
<evidence type="ECO:0000256" key="2">
    <source>
        <dbReference type="ARBA" id="ARBA00022695"/>
    </source>
</evidence>
<dbReference type="InterPro" id="IPR045865">
    <property type="entry name" value="ACT-like_dom_sf"/>
</dbReference>
<name>A0AAW8CN95_9PAST</name>
<comment type="catalytic activity">
    <reaction evidence="8">
        <text>[protein-PII]-L-tyrosine + UTP = [protein-PII]-uridylyl-L-tyrosine + diphosphate</text>
        <dbReference type="Rhea" id="RHEA:13673"/>
        <dbReference type="Rhea" id="RHEA-COMP:12147"/>
        <dbReference type="Rhea" id="RHEA-COMP:12148"/>
        <dbReference type="ChEBI" id="CHEBI:33019"/>
        <dbReference type="ChEBI" id="CHEBI:46398"/>
        <dbReference type="ChEBI" id="CHEBI:46858"/>
        <dbReference type="ChEBI" id="CHEBI:90602"/>
        <dbReference type="EC" id="2.7.7.59"/>
    </reaction>
</comment>
<evidence type="ECO:0000313" key="11">
    <source>
        <dbReference type="EMBL" id="MDP8187322.1"/>
    </source>
</evidence>
<keyword evidence="5 8" id="KW-0460">Magnesium</keyword>
<reference evidence="11" key="1">
    <citation type="journal article" date="2023" name="Front. Microbiol.">
        <title>Phylogeography and host specificity of Pasteurellaceae pathogenic to sea-farmed fish in the north-east Atlantic.</title>
        <authorList>
            <person name="Gulla S."/>
            <person name="Colquhoun D.J."/>
            <person name="Olsen A.B."/>
            <person name="Spilsberg B."/>
            <person name="Lagesen K."/>
            <person name="Aakesson C.P."/>
            <person name="Strom S."/>
            <person name="Manji F."/>
            <person name="Birkbeck T.H."/>
            <person name="Nilsen H.K."/>
        </authorList>
    </citation>
    <scope>NUCLEOTIDE SEQUENCE</scope>
    <source>
        <strain evidence="11">VIB1234</strain>
    </source>
</reference>
<dbReference type="SMART" id="SM00471">
    <property type="entry name" value="HDc"/>
    <property type="match status" value="1"/>
</dbReference>
<dbReference type="CDD" id="cd04899">
    <property type="entry name" value="ACT_ACR-UUR-like_2"/>
    <property type="match status" value="1"/>
</dbReference>
<evidence type="ECO:0000256" key="7">
    <source>
        <dbReference type="ARBA" id="ARBA00047968"/>
    </source>
</evidence>
<evidence type="ECO:0000256" key="4">
    <source>
        <dbReference type="ARBA" id="ARBA00022801"/>
    </source>
</evidence>
<dbReference type="NCBIfam" id="TIGR01693">
    <property type="entry name" value="UTase_glnD"/>
    <property type="match status" value="1"/>
</dbReference>
<sequence>MNLTELKQQLIEFNQIQNNDFPQVDTLNLIHQRSDFYDQRLLDIWQYFSFDKREDLTLIAVGGYGRREMFPLSDLDILVLVKEPLDEETQTQFNAFFTLLWDLKLQVGSAIRTFDECIEMGKAEISIATNMLEGRFLTGNSQDFYDLLERIHQNDFWITEDFLRAKITEKTERYARYHNTSYNLEPDLKHSPGGLRDLHLLMWVMLRHYGVYSLSELFEQQLLFAEEYSELEQAQAVLFKMRFGLHLQLKRYDNRLRFDRQLVLSQRLGYQGEGNQPVETMMREYFQATQSIVQLSYLLLKNFEKVILKKAKLKSDKIQLDNHFYLQNNLIFGTNNYQFFEDEPHSILDLFYHLTQYPNAKPSISALRYLRLAIGKLTTPLCEYSQSRERFISLFSQPNCIERAIKPMHHLGVLKAYLPQWKNITGLMQFNMLHIYTVDEHTIRVMRKLEKLLDPNETSYPLCSELFRDFKDPSVLYLAAMFHDIAKGQSGCHSEKGAMEVYQFAKLHNLDDEQTKLMTWLVAEHLTMSMTAQRRDIYDPQVISEFAKTVKNHTALSALLCLTFADMSSTNKTFWNKWKEQLFTQLYTATKEKIERGEEQCIDYQQLSLVNRQRVAEKLPAIYDEIQIKQINTFWNSCPDSYFIRHNTEQLNWHIQGYLQAEIQLPLILVSNINQQNMTQLFIHCQDMPHFFSTVAQLLTQKKMTILEAQILTNNQLVFDSFVVAEYNGEPLSEKRREQLKNALFNILNQPKLRFKLIKKPIKFTPFKHKTKVKFLDNSHLEQTEFEFKTLDREGLLAHISDIFNELNLQLLNAKITTIGERVEDFFVVANSENKALSEEQKVYLMQRLLEEF</sequence>
<dbReference type="Pfam" id="PF08335">
    <property type="entry name" value="GlnD_UR_UTase"/>
    <property type="match status" value="1"/>
</dbReference>
<dbReference type="InterPro" id="IPR043519">
    <property type="entry name" value="NT_sf"/>
</dbReference>
<dbReference type="CDD" id="cd00077">
    <property type="entry name" value="HDc"/>
    <property type="match status" value="1"/>
</dbReference>